<evidence type="ECO:0000313" key="9">
    <source>
        <dbReference type="Proteomes" id="UP000541444"/>
    </source>
</evidence>
<dbReference type="PROSITE" id="PS50845">
    <property type="entry name" value="RETICULON"/>
    <property type="match status" value="1"/>
</dbReference>
<keyword evidence="5 6" id="KW-0472">Membrane</keyword>
<keyword evidence="3 6" id="KW-0256">Endoplasmic reticulum</keyword>
<dbReference type="Pfam" id="PF02453">
    <property type="entry name" value="Reticulon"/>
    <property type="match status" value="1"/>
</dbReference>
<dbReference type="EMBL" id="JACGCM010001144">
    <property type="protein sequence ID" value="KAF6160947.1"/>
    <property type="molecule type" value="Genomic_DNA"/>
</dbReference>
<evidence type="ECO:0000256" key="6">
    <source>
        <dbReference type="RuleBase" id="RU363132"/>
    </source>
</evidence>
<dbReference type="PANTHER" id="PTHR10994:SF65">
    <property type="entry name" value="RETICULON-LIKE PROTEIN B12"/>
    <property type="match status" value="1"/>
</dbReference>
<evidence type="ECO:0000256" key="1">
    <source>
        <dbReference type="ARBA" id="ARBA00004477"/>
    </source>
</evidence>
<proteinExistence type="predicted"/>
<dbReference type="GO" id="GO:0009617">
    <property type="term" value="P:response to bacterium"/>
    <property type="evidence" value="ECO:0007669"/>
    <property type="project" value="InterPro"/>
</dbReference>
<evidence type="ECO:0000256" key="2">
    <source>
        <dbReference type="ARBA" id="ARBA00022692"/>
    </source>
</evidence>
<organism evidence="8 9">
    <name type="scientific">Kingdonia uniflora</name>
    <dbReference type="NCBI Taxonomy" id="39325"/>
    <lineage>
        <taxon>Eukaryota</taxon>
        <taxon>Viridiplantae</taxon>
        <taxon>Streptophyta</taxon>
        <taxon>Embryophyta</taxon>
        <taxon>Tracheophyta</taxon>
        <taxon>Spermatophyta</taxon>
        <taxon>Magnoliopsida</taxon>
        <taxon>Ranunculales</taxon>
        <taxon>Circaeasteraceae</taxon>
        <taxon>Kingdonia</taxon>
    </lineage>
</organism>
<sequence>MRGFKLLGCNLVITPHQVTYSSNPTTIQIYKPQQITVSQHHQIPNPSMGSKRLFNRERSIHDIFGGGLCADVVLWRRKNVTMGILLVALSAWVVFEKSGYTVLSLVSNVFLLLFAILFFWAKSAAILSRPPPPLPDLQISEEVINEAAAFICSHMNTLLSVSRDISLGRDSKLFYKLVASLLLISVVGSWTDFLTLCYTSLFVLLTVPAFYAKYDNQIDTYIILAYKETRRLYMRLDAECFSNIKKMIIEKWKLS</sequence>
<keyword evidence="2 6" id="KW-0812">Transmembrane</keyword>
<evidence type="ECO:0000256" key="5">
    <source>
        <dbReference type="ARBA" id="ARBA00023136"/>
    </source>
</evidence>
<feature type="transmembrane region" description="Helical" evidence="6">
    <location>
        <begin position="101"/>
        <end position="121"/>
    </location>
</feature>
<evidence type="ECO:0000256" key="3">
    <source>
        <dbReference type="ARBA" id="ARBA00022824"/>
    </source>
</evidence>
<dbReference type="Proteomes" id="UP000541444">
    <property type="component" value="Unassembled WGS sequence"/>
</dbReference>
<dbReference type="InterPro" id="IPR003388">
    <property type="entry name" value="Reticulon"/>
</dbReference>
<keyword evidence="9" id="KW-1185">Reference proteome</keyword>
<feature type="transmembrane region" description="Helical" evidence="6">
    <location>
        <begin position="79"/>
        <end position="95"/>
    </location>
</feature>
<protein>
    <recommendedName>
        <fullName evidence="6">Reticulon-like protein</fullName>
    </recommendedName>
</protein>
<dbReference type="GO" id="GO:0005789">
    <property type="term" value="C:endoplasmic reticulum membrane"/>
    <property type="evidence" value="ECO:0007669"/>
    <property type="project" value="UniProtKB-SubCell"/>
</dbReference>
<feature type="domain" description="Reticulon" evidence="7">
    <location>
        <begin position="69"/>
        <end position="239"/>
    </location>
</feature>
<gene>
    <name evidence="8" type="ORF">GIB67_007588</name>
</gene>
<dbReference type="AlphaFoldDB" id="A0A7J7N1F4"/>
<comment type="subcellular location">
    <subcellularLocation>
        <location evidence="1 6">Endoplasmic reticulum membrane</location>
        <topology evidence="1 6">Multi-pass membrane protein</topology>
    </subcellularLocation>
</comment>
<reference evidence="8 9" key="1">
    <citation type="journal article" date="2020" name="IScience">
        <title>Genome Sequencing of the Endangered Kingdonia uniflora (Circaeasteraceae, Ranunculales) Reveals Potential Mechanisms of Evolutionary Specialization.</title>
        <authorList>
            <person name="Sun Y."/>
            <person name="Deng T."/>
            <person name="Zhang A."/>
            <person name="Moore M.J."/>
            <person name="Landis J.B."/>
            <person name="Lin N."/>
            <person name="Zhang H."/>
            <person name="Zhang X."/>
            <person name="Huang J."/>
            <person name="Zhang X."/>
            <person name="Sun H."/>
            <person name="Wang H."/>
        </authorList>
    </citation>
    <scope>NUCLEOTIDE SEQUENCE [LARGE SCALE GENOMIC DNA]</scope>
    <source>
        <strain evidence="8">TB1705</strain>
        <tissue evidence="8">Leaf</tissue>
    </source>
</reference>
<evidence type="ECO:0000256" key="4">
    <source>
        <dbReference type="ARBA" id="ARBA00022989"/>
    </source>
</evidence>
<accession>A0A7J7N1F4</accession>
<evidence type="ECO:0000313" key="8">
    <source>
        <dbReference type="EMBL" id="KAF6160947.1"/>
    </source>
</evidence>
<evidence type="ECO:0000259" key="7">
    <source>
        <dbReference type="PROSITE" id="PS50845"/>
    </source>
</evidence>
<keyword evidence="4 6" id="KW-1133">Transmembrane helix</keyword>
<feature type="transmembrane region" description="Helical" evidence="6">
    <location>
        <begin position="196"/>
        <end position="214"/>
    </location>
</feature>
<name>A0A7J7N1F4_9MAGN</name>
<dbReference type="OrthoDB" id="567788at2759"/>
<comment type="caution">
    <text evidence="8">The sequence shown here is derived from an EMBL/GenBank/DDBJ whole genome shotgun (WGS) entry which is preliminary data.</text>
</comment>
<dbReference type="InterPro" id="IPR045064">
    <property type="entry name" value="Reticulon-like"/>
</dbReference>
<dbReference type="PANTHER" id="PTHR10994">
    <property type="entry name" value="RETICULON"/>
    <property type="match status" value="1"/>
</dbReference>